<evidence type="ECO:0000313" key="6">
    <source>
        <dbReference type="EMBL" id="SUZ80784.1"/>
    </source>
</evidence>
<reference evidence="6" key="1">
    <citation type="submission" date="2018-05" db="EMBL/GenBank/DDBJ databases">
        <authorList>
            <person name="Lanie J.A."/>
            <person name="Ng W.-L."/>
            <person name="Kazmierczak K.M."/>
            <person name="Andrzejewski T.M."/>
            <person name="Davidsen T.M."/>
            <person name="Wayne K.J."/>
            <person name="Tettelin H."/>
            <person name="Glass J.I."/>
            <person name="Rusch D."/>
            <person name="Podicherti R."/>
            <person name="Tsui H.-C.T."/>
            <person name="Winkler M.E."/>
        </authorList>
    </citation>
    <scope>NUCLEOTIDE SEQUENCE</scope>
</reference>
<dbReference type="EMBL" id="UINC01001441">
    <property type="protein sequence ID" value="SUZ80784.1"/>
    <property type="molecule type" value="Genomic_DNA"/>
</dbReference>
<accession>A0A381QP99</accession>
<evidence type="ECO:0000259" key="5">
    <source>
        <dbReference type="Pfam" id="PF00291"/>
    </source>
</evidence>
<dbReference type="GO" id="GO:0003941">
    <property type="term" value="F:L-serine ammonia-lyase activity"/>
    <property type="evidence" value="ECO:0007669"/>
    <property type="project" value="TreeGrafter"/>
</dbReference>
<evidence type="ECO:0000256" key="4">
    <source>
        <dbReference type="SAM" id="MobiDB-lite"/>
    </source>
</evidence>
<dbReference type="SUPFAM" id="SSF53686">
    <property type="entry name" value="Tryptophan synthase beta subunit-like PLP-dependent enzymes"/>
    <property type="match status" value="1"/>
</dbReference>
<gene>
    <name evidence="6" type="ORF">METZ01_LOCUS33638</name>
</gene>
<keyword evidence="2" id="KW-0663">Pyridoxal phosphate</keyword>
<dbReference type="GO" id="GO:0006567">
    <property type="term" value="P:L-threonine catabolic process"/>
    <property type="evidence" value="ECO:0007669"/>
    <property type="project" value="TreeGrafter"/>
</dbReference>
<dbReference type="GO" id="GO:0009097">
    <property type="term" value="P:isoleucine biosynthetic process"/>
    <property type="evidence" value="ECO:0007669"/>
    <property type="project" value="TreeGrafter"/>
</dbReference>
<keyword evidence="3" id="KW-0456">Lyase</keyword>
<feature type="region of interest" description="Disordered" evidence="4">
    <location>
        <begin position="1"/>
        <end position="33"/>
    </location>
</feature>
<dbReference type="Pfam" id="PF00291">
    <property type="entry name" value="PALP"/>
    <property type="match status" value="1"/>
</dbReference>
<dbReference type="GO" id="GO:0006565">
    <property type="term" value="P:L-serine catabolic process"/>
    <property type="evidence" value="ECO:0007669"/>
    <property type="project" value="TreeGrafter"/>
</dbReference>
<protein>
    <recommendedName>
        <fullName evidence="5">Tryptophan synthase beta chain-like PALP domain-containing protein</fullName>
    </recommendedName>
</protein>
<dbReference type="InterPro" id="IPR001926">
    <property type="entry name" value="TrpB-like_PALP"/>
</dbReference>
<dbReference type="GO" id="GO:0004794">
    <property type="term" value="F:threonine deaminase activity"/>
    <property type="evidence" value="ECO:0007669"/>
    <property type="project" value="TreeGrafter"/>
</dbReference>
<dbReference type="InterPro" id="IPR050147">
    <property type="entry name" value="Ser/Thr_Dehydratase"/>
</dbReference>
<feature type="domain" description="Tryptophan synthase beta chain-like PALP" evidence="5">
    <location>
        <begin position="81"/>
        <end position="412"/>
    </location>
</feature>
<dbReference type="AlphaFoldDB" id="A0A381QP99"/>
<evidence type="ECO:0000256" key="1">
    <source>
        <dbReference type="ARBA" id="ARBA00001933"/>
    </source>
</evidence>
<organism evidence="6">
    <name type="scientific">marine metagenome</name>
    <dbReference type="NCBI Taxonomy" id="408172"/>
    <lineage>
        <taxon>unclassified sequences</taxon>
        <taxon>metagenomes</taxon>
        <taxon>ecological metagenomes</taxon>
    </lineage>
</organism>
<dbReference type="PANTHER" id="PTHR48078">
    <property type="entry name" value="THREONINE DEHYDRATASE, MITOCHONDRIAL-RELATED"/>
    <property type="match status" value="1"/>
</dbReference>
<evidence type="ECO:0000256" key="2">
    <source>
        <dbReference type="ARBA" id="ARBA00022898"/>
    </source>
</evidence>
<sequence>MDGATTGGPDRRIGWLGSPPGATWPGPDDGPAEGANPFVAFRTLLWSHHAALAAGWSDDRFVDLVRRLDDAVADVDGHGFATTPYRHLTALGDAIGQTGGIWAKDETGNVSGSHKARHLFGLALHLAVDEVPSTTPLAIASCGNAALGAAVIAGAVGRPLVVHVPTWADDAVLDRLADLGADVRVCRRRDGEAGDPCILRFREMVADGAVPFGCQGTDNLLTLDGGRTLGFELAAEWASHDRSPTSLLVQVGGGALASSTVQALTDAVDLGGPTARPGLVAVQAEGCAPLTRAFDRVAGADDREAALADPDGTGDDGSAMWPWEDPTSAATGLLDDVTYDWRVLVHDMLLGSAPGGPVVATEADVVEAHRLVRAHTDVAADPTGTAGLAGLLAARRDGCIDPAEEVVVLLTGVERS</sequence>
<name>A0A381QP99_9ZZZZ</name>
<dbReference type="InterPro" id="IPR036052">
    <property type="entry name" value="TrpB-like_PALP_sf"/>
</dbReference>
<dbReference type="Gene3D" id="3.40.50.1100">
    <property type="match status" value="2"/>
</dbReference>
<proteinExistence type="predicted"/>
<comment type="cofactor">
    <cofactor evidence="1">
        <name>pyridoxal 5'-phosphate</name>
        <dbReference type="ChEBI" id="CHEBI:597326"/>
    </cofactor>
</comment>
<dbReference type="PANTHER" id="PTHR48078:SF6">
    <property type="entry name" value="L-THREONINE DEHYDRATASE CATABOLIC TDCB"/>
    <property type="match status" value="1"/>
</dbReference>
<evidence type="ECO:0000256" key="3">
    <source>
        <dbReference type="ARBA" id="ARBA00023239"/>
    </source>
</evidence>